<name>A0A1R4H1N4_9GAMM</name>
<dbReference type="EMBL" id="FUKI01000034">
    <property type="protein sequence ID" value="SJM89970.1"/>
    <property type="molecule type" value="Genomic_DNA"/>
</dbReference>
<accession>A0A1R4H1N4</accession>
<evidence type="ECO:0000256" key="1">
    <source>
        <dbReference type="SAM" id="Phobius"/>
    </source>
</evidence>
<evidence type="ECO:0000313" key="3">
    <source>
        <dbReference type="Proteomes" id="UP000195667"/>
    </source>
</evidence>
<keyword evidence="1" id="KW-0472">Membrane</keyword>
<protein>
    <submittedName>
        <fullName evidence="2">Putative Transcriptional regulator-like protein</fullName>
    </submittedName>
</protein>
<keyword evidence="1" id="KW-1133">Transmembrane helix</keyword>
<proteinExistence type="predicted"/>
<sequence>MFGVNMKEDEFNLLYQYCDRSTDKAIAGSLLVAESMNPVPPWCYRLLLRFRLLLGSFSLAIQGLGVWKLMQKGMRQ</sequence>
<feature type="transmembrane region" description="Helical" evidence="1">
    <location>
        <begin position="46"/>
        <end position="67"/>
    </location>
</feature>
<dbReference type="Proteomes" id="UP000195667">
    <property type="component" value="Unassembled WGS sequence"/>
</dbReference>
<reference evidence="3" key="1">
    <citation type="submission" date="2017-02" db="EMBL/GenBank/DDBJ databases">
        <authorList>
            <person name="Daims H."/>
        </authorList>
    </citation>
    <scope>NUCLEOTIDE SEQUENCE [LARGE SCALE GENOMIC DNA]</scope>
</reference>
<keyword evidence="3" id="KW-1185">Reference proteome</keyword>
<gene>
    <name evidence="2" type="ORF">CRENPOLYSF1_1290003</name>
</gene>
<keyword evidence="1" id="KW-0812">Transmembrane</keyword>
<organism evidence="2 3">
    <name type="scientific">Crenothrix polyspora</name>
    <dbReference type="NCBI Taxonomy" id="360316"/>
    <lineage>
        <taxon>Bacteria</taxon>
        <taxon>Pseudomonadati</taxon>
        <taxon>Pseudomonadota</taxon>
        <taxon>Gammaproteobacteria</taxon>
        <taxon>Methylococcales</taxon>
        <taxon>Crenotrichaceae</taxon>
        <taxon>Crenothrix</taxon>
    </lineage>
</organism>
<dbReference type="AlphaFoldDB" id="A0A1R4H1N4"/>
<evidence type="ECO:0000313" key="2">
    <source>
        <dbReference type="EMBL" id="SJM89970.1"/>
    </source>
</evidence>